<organism evidence="4 5">
    <name type="scientific">Nitrososphaera viennensis EN76</name>
    <dbReference type="NCBI Taxonomy" id="926571"/>
    <lineage>
        <taxon>Archaea</taxon>
        <taxon>Nitrososphaerota</taxon>
        <taxon>Nitrososphaeria</taxon>
        <taxon>Nitrososphaerales</taxon>
        <taxon>Nitrososphaeraceae</taxon>
        <taxon>Nitrososphaera</taxon>
    </lineage>
</organism>
<dbReference type="InterPro" id="IPR025642">
    <property type="entry name" value="DUF4342"/>
</dbReference>
<evidence type="ECO:0000256" key="1">
    <source>
        <dbReference type="SAM" id="Phobius"/>
    </source>
</evidence>
<dbReference type="AlphaFoldDB" id="A0A060HRA2"/>
<evidence type="ECO:0008006" key="6">
    <source>
        <dbReference type="Google" id="ProtNLM"/>
    </source>
</evidence>
<dbReference type="RefSeq" id="WP_084790725.1">
    <property type="nucleotide sequence ID" value="NZ_CP007536.1"/>
</dbReference>
<sequence length="117" mass="12251">MVEEATPGKCKECHAELPSNARFCPNCGAQVGIEKDVYNVSGEGLVGKVKEIINDAQVKRINIKDEKGKLLLSIPVTWGAAGAVAVLALAPWLAALGVIAGIVTKCTIEVEKAKANP</sequence>
<accession>A0A060HRA2</accession>
<feature type="transmembrane region" description="Helical" evidence="1">
    <location>
        <begin position="70"/>
        <end position="103"/>
    </location>
</feature>
<dbReference type="STRING" id="926571.NVIE_017830"/>
<evidence type="ECO:0000313" key="4">
    <source>
        <dbReference type="EMBL" id="AIC16046.1"/>
    </source>
</evidence>
<dbReference type="GeneID" id="74947051"/>
<keyword evidence="1" id="KW-1133">Transmembrane helix</keyword>
<feature type="domain" description="DUF4342" evidence="3">
    <location>
        <begin position="35"/>
        <end position="112"/>
    </location>
</feature>
<dbReference type="EMBL" id="CP007536">
    <property type="protein sequence ID" value="AIC16046.1"/>
    <property type="molecule type" value="Genomic_DNA"/>
</dbReference>
<evidence type="ECO:0000313" key="5">
    <source>
        <dbReference type="Proteomes" id="UP000027093"/>
    </source>
</evidence>
<dbReference type="Proteomes" id="UP000027093">
    <property type="component" value="Chromosome"/>
</dbReference>
<dbReference type="Pfam" id="PF13240">
    <property type="entry name" value="Zn_Ribbon_1"/>
    <property type="match status" value="1"/>
</dbReference>
<gene>
    <name evidence="4" type="ORF">NVIE_017830</name>
</gene>
<dbReference type="InterPro" id="IPR026870">
    <property type="entry name" value="Zinc_ribbon_dom"/>
</dbReference>
<dbReference type="KEGG" id="nvn:NVIE_017830"/>
<evidence type="ECO:0000259" key="2">
    <source>
        <dbReference type="Pfam" id="PF13240"/>
    </source>
</evidence>
<keyword evidence="1" id="KW-0472">Membrane</keyword>
<proteinExistence type="predicted"/>
<name>A0A060HRA2_9ARCH</name>
<dbReference type="HOGENOM" id="CLU_2079498_0_0_2"/>
<feature type="domain" description="Zinc-ribbon" evidence="2">
    <location>
        <begin position="9"/>
        <end position="30"/>
    </location>
</feature>
<dbReference type="Pfam" id="PF14242">
    <property type="entry name" value="DUF4342"/>
    <property type="match status" value="1"/>
</dbReference>
<protein>
    <recommendedName>
        <fullName evidence="6">DUF4342 domain-containing protein</fullName>
    </recommendedName>
</protein>
<keyword evidence="5" id="KW-1185">Reference proteome</keyword>
<reference evidence="4 5" key="1">
    <citation type="journal article" date="2014" name="Int. J. Syst. Evol. Microbiol.">
        <title>Nitrososphaera viennensis gen. nov., sp. nov., an aerobic and mesophilic, ammonia-oxidizing archaeon from soil and a member of the archaeal phylum Thaumarchaeota.</title>
        <authorList>
            <person name="Stieglmeier M."/>
            <person name="Klingl A."/>
            <person name="Alves R.J."/>
            <person name="Rittmann S.K."/>
            <person name="Melcher M."/>
            <person name="Leisch N."/>
            <person name="Schleper C."/>
        </authorList>
    </citation>
    <scope>NUCLEOTIDE SEQUENCE [LARGE SCALE GENOMIC DNA]</scope>
    <source>
        <strain evidence="4">EN76</strain>
    </source>
</reference>
<evidence type="ECO:0000259" key="3">
    <source>
        <dbReference type="Pfam" id="PF14242"/>
    </source>
</evidence>
<keyword evidence="1" id="KW-0812">Transmembrane</keyword>